<protein>
    <recommendedName>
        <fullName evidence="5">Secreted protein</fullName>
    </recommendedName>
</protein>
<evidence type="ECO:0008006" key="5">
    <source>
        <dbReference type="Google" id="ProtNLM"/>
    </source>
</evidence>
<feature type="compositionally biased region" description="Basic and acidic residues" evidence="1">
    <location>
        <begin position="104"/>
        <end position="119"/>
    </location>
</feature>
<feature type="signal peptide" evidence="2">
    <location>
        <begin position="1"/>
        <end position="20"/>
    </location>
</feature>
<dbReference type="OrthoDB" id="8188574at2759"/>
<evidence type="ECO:0000256" key="1">
    <source>
        <dbReference type="SAM" id="MobiDB-lite"/>
    </source>
</evidence>
<evidence type="ECO:0000256" key="2">
    <source>
        <dbReference type="SAM" id="SignalP"/>
    </source>
</evidence>
<dbReference type="EMBL" id="OV121141">
    <property type="protein sequence ID" value="CAH0549030.1"/>
    <property type="molecule type" value="Genomic_DNA"/>
</dbReference>
<name>A0A9P0ARX8_BRAAE</name>
<keyword evidence="4" id="KW-1185">Reference proteome</keyword>
<evidence type="ECO:0000313" key="4">
    <source>
        <dbReference type="Proteomes" id="UP001154078"/>
    </source>
</evidence>
<feature type="chain" id="PRO_5040483590" description="Secreted protein" evidence="2">
    <location>
        <begin position="21"/>
        <end position="211"/>
    </location>
</feature>
<dbReference type="Proteomes" id="UP001154078">
    <property type="component" value="Chromosome 10"/>
</dbReference>
<evidence type="ECO:0000313" key="3">
    <source>
        <dbReference type="EMBL" id="CAH0549030.1"/>
    </source>
</evidence>
<reference evidence="3" key="1">
    <citation type="submission" date="2021-12" db="EMBL/GenBank/DDBJ databases">
        <authorList>
            <person name="King R."/>
        </authorList>
    </citation>
    <scope>NUCLEOTIDE SEQUENCE</scope>
</reference>
<gene>
    <name evidence="3" type="ORF">MELIAE_LOCUS2337</name>
</gene>
<organism evidence="3 4">
    <name type="scientific">Brassicogethes aeneus</name>
    <name type="common">Rape pollen beetle</name>
    <name type="synonym">Meligethes aeneus</name>
    <dbReference type="NCBI Taxonomy" id="1431903"/>
    <lineage>
        <taxon>Eukaryota</taxon>
        <taxon>Metazoa</taxon>
        <taxon>Ecdysozoa</taxon>
        <taxon>Arthropoda</taxon>
        <taxon>Hexapoda</taxon>
        <taxon>Insecta</taxon>
        <taxon>Pterygota</taxon>
        <taxon>Neoptera</taxon>
        <taxon>Endopterygota</taxon>
        <taxon>Coleoptera</taxon>
        <taxon>Polyphaga</taxon>
        <taxon>Cucujiformia</taxon>
        <taxon>Nitidulidae</taxon>
        <taxon>Meligethinae</taxon>
        <taxon>Brassicogethes</taxon>
    </lineage>
</organism>
<dbReference type="AlphaFoldDB" id="A0A9P0ARX8"/>
<accession>A0A9P0ARX8</accession>
<feature type="region of interest" description="Disordered" evidence="1">
    <location>
        <begin position="104"/>
        <end position="129"/>
    </location>
</feature>
<feature type="region of interest" description="Disordered" evidence="1">
    <location>
        <begin position="163"/>
        <end position="211"/>
    </location>
</feature>
<keyword evidence="2" id="KW-0732">Signal</keyword>
<sequence length="211" mass="23496">MKFCFVFVLVAWVKFLGTEAFIIPDELPSLLSVVYSNIPTIKKGTDSRLGWGFRLGDRADFQFLVELGPQTNTQPLANQGDSSTNKRNTLENLADTLYAQRQKDKQEVEIKKPKIKPADEANSGSDWLKTWSNEMSGNIKAVKTENQQIKSLIETLSNARPGLAEGEIDAKSVIPEDENGGPMKHLYPKYESSTQKIKTETEGALDDVSLD</sequence>
<proteinExistence type="predicted"/>